<dbReference type="SMART" id="SM00028">
    <property type="entry name" value="TPR"/>
    <property type="match status" value="5"/>
</dbReference>
<dbReference type="Pfam" id="PF13424">
    <property type="entry name" value="TPR_12"/>
    <property type="match status" value="2"/>
</dbReference>
<dbReference type="Proteomes" id="UP000276103">
    <property type="component" value="Unassembled WGS sequence"/>
</dbReference>
<dbReference type="PANTHER" id="PTHR10098:SF112">
    <property type="entry name" value="SLR0380 PROTEIN"/>
    <property type="match status" value="1"/>
</dbReference>
<dbReference type="InterPro" id="IPR011990">
    <property type="entry name" value="TPR-like_helical_dom_sf"/>
</dbReference>
<protein>
    <recommendedName>
        <fullName evidence="2">CHAT domain-containing protein</fullName>
    </recommendedName>
</protein>
<evidence type="ECO:0000256" key="1">
    <source>
        <dbReference type="PROSITE-ProRule" id="PRU00339"/>
    </source>
</evidence>
<gene>
    <name evidence="3" type="ORF">DSM107003_51000</name>
</gene>
<feature type="domain" description="CHAT" evidence="2">
    <location>
        <begin position="597"/>
        <end position="872"/>
    </location>
</feature>
<comment type="caution">
    <text evidence="3">The sequence shown here is derived from an EMBL/GenBank/DDBJ whole genome shotgun (WGS) entry which is preliminary data.</text>
</comment>
<dbReference type="Pfam" id="PF12770">
    <property type="entry name" value="CHAT"/>
    <property type="match status" value="1"/>
</dbReference>
<dbReference type="PANTHER" id="PTHR10098">
    <property type="entry name" value="RAPSYN-RELATED"/>
    <property type="match status" value="1"/>
</dbReference>
<feature type="repeat" description="TPR" evidence="1">
    <location>
        <begin position="212"/>
        <end position="245"/>
    </location>
</feature>
<sequence>MVRVKKLVLFPRQKFWYGILACLTTLLCIFVSPVVARNAGSPGLTTSVVASSSQEQAAKNLYMTGRFAEAVKLLQQAYQTSGDPRDKAVILSNLALNYHQLGRIDEATGAIEDAIAILQKTPNSPQHLSVWAQVWDVKGDLELAKGKAEAALSSWETATSLYQQLKDSNKATLAQINQAQALQTLGLYRREISVLQNLTTDLQKQPDSLAKAASFRNLGEALALAGDLQQAQKHLQQSLEIAQKLQSPETIATTYLSLGNLAYIPGSSTEQKKTALDYYEKAALSSTTATSKIPSQLNRLRLLIELEQWPAAQALYPEIQSQIANLPLGRAAIYAQVNLAQRLLEMRQKFPEPNPETIGKILAVAHQQAQQLQDVRSQSFVLGNLGHLYELSQQWSIAQDLTRQALNLSQSIQASDIAYRWYWQMGRIFCQGQPSCEQPGDITEAISSYTQAFNTLQNLRNDLIATNKNVQFSFRETVEPVYRRLVDLLLQSSAPSQKNLIQARNVIETLQVAKLQNYLQQACEDSQLEIDEVIDSQDQTSAVIYAIILNDRLEVILKRPNQKLSHYATSPEEKVEEVVGRLYQHLQEVGSYPEVQEDGQIVYNWLIKPIEKELKESKIKNLIFVLDGPLRKIPMAGLYDGQQYLVEKYSVSLALGLQVREPQPLNRAKMKVLAASLTEPPNNQEVSGFSALPNVAVEVKEIKNTGLAVNWIAEQEFTTQNFNQKLNSSNFDVVHLATHGLFGADRENTFVVTADGKLKIDDFDQLFSSQSENRTHRIELLILSACQTATGNDQEVMGIAGTTVQAGASSAIASLWDLDDEASVPFMKEFYQNLGQPNISRAEALRLAQQSLLKNPKYDHPRYWAAYVLVGSWL</sequence>
<evidence type="ECO:0000313" key="4">
    <source>
        <dbReference type="Proteomes" id="UP000276103"/>
    </source>
</evidence>
<dbReference type="AlphaFoldDB" id="A0A3S1BNN5"/>
<proteinExistence type="predicted"/>
<dbReference type="Gene3D" id="1.25.40.10">
    <property type="entry name" value="Tetratricopeptide repeat domain"/>
    <property type="match status" value="2"/>
</dbReference>
<organism evidence="3 4">
    <name type="scientific">Trichormus variabilis SAG 1403-4b</name>
    <dbReference type="NCBI Taxonomy" id="447716"/>
    <lineage>
        <taxon>Bacteria</taxon>
        <taxon>Bacillati</taxon>
        <taxon>Cyanobacteriota</taxon>
        <taxon>Cyanophyceae</taxon>
        <taxon>Nostocales</taxon>
        <taxon>Nostocaceae</taxon>
        <taxon>Trichormus</taxon>
    </lineage>
</organism>
<name>A0A3S1BNN5_ANAVA</name>
<accession>A0A3S1BNN5</accession>
<dbReference type="OrthoDB" id="446317at2"/>
<evidence type="ECO:0000259" key="2">
    <source>
        <dbReference type="Pfam" id="PF12770"/>
    </source>
</evidence>
<dbReference type="InterPro" id="IPR019734">
    <property type="entry name" value="TPR_rpt"/>
</dbReference>
<keyword evidence="4" id="KW-1185">Reference proteome</keyword>
<dbReference type="InterPro" id="IPR024983">
    <property type="entry name" value="CHAT_dom"/>
</dbReference>
<dbReference type="SUPFAM" id="SSF48452">
    <property type="entry name" value="TPR-like"/>
    <property type="match status" value="3"/>
</dbReference>
<evidence type="ECO:0000313" key="3">
    <source>
        <dbReference type="EMBL" id="RUS92350.1"/>
    </source>
</evidence>
<dbReference type="EMBL" id="RSCM01000031">
    <property type="protein sequence ID" value="RUS92350.1"/>
    <property type="molecule type" value="Genomic_DNA"/>
</dbReference>
<reference evidence="3 4" key="1">
    <citation type="journal article" date="2019" name="Genome Biol. Evol.">
        <title>Day and night: Metabolic profiles and evolutionary relationships of six axenic non-marine cyanobacteria.</title>
        <authorList>
            <person name="Will S.E."/>
            <person name="Henke P."/>
            <person name="Boedeker C."/>
            <person name="Huang S."/>
            <person name="Brinkmann H."/>
            <person name="Rohde M."/>
            <person name="Jarek M."/>
            <person name="Friedl T."/>
            <person name="Seufert S."/>
            <person name="Schumacher M."/>
            <person name="Overmann J."/>
            <person name="Neumann-Schaal M."/>
            <person name="Petersen J."/>
        </authorList>
    </citation>
    <scope>NUCLEOTIDE SEQUENCE [LARGE SCALE GENOMIC DNA]</scope>
    <source>
        <strain evidence="3 4">SAG 1403-4b</strain>
    </source>
</reference>
<keyword evidence="1" id="KW-0802">TPR repeat</keyword>
<dbReference type="PROSITE" id="PS50005">
    <property type="entry name" value="TPR"/>
    <property type="match status" value="1"/>
</dbReference>